<sequence>MPGLDEQDPSANQIVEAQAVFYSALRFLRPLRENLREQPSDERPIPLTLRHLGTSLADIIRIRQSHNLPPEAFPMELWDYVTALLDEVNNRPESLDYRTLAQYIPHVFQAIKTACAVSNISLPDDVTFDARKPGRSMVTNQIASRPRRTDR</sequence>
<dbReference type="RefSeq" id="WP_344452886.1">
    <property type="nucleotide sequence ID" value="NZ_BAAATZ010000020.1"/>
</dbReference>
<evidence type="ECO:0000313" key="1">
    <source>
        <dbReference type="EMBL" id="GAA2731592.1"/>
    </source>
</evidence>
<comment type="caution">
    <text evidence="1">The sequence shown here is derived from an EMBL/GenBank/DDBJ whole genome shotgun (WGS) entry which is preliminary data.</text>
</comment>
<name>A0ABP6GUJ6_9ACTN</name>
<organism evidence="1 2">
    <name type="scientific">Actinocorallia aurantiaca</name>
    <dbReference type="NCBI Taxonomy" id="46204"/>
    <lineage>
        <taxon>Bacteria</taxon>
        <taxon>Bacillati</taxon>
        <taxon>Actinomycetota</taxon>
        <taxon>Actinomycetes</taxon>
        <taxon>Streptosporangiales</taxon>
        <taxon>Thermomonosporaceae</taxon>
        <taxon>Actinocorallia</taxon>
    </lineage>
</organism>
<keyword evidence="2" id="KW-1185">Reference proteome</keyword>
<gene>
    <name evidence="1" type="ORF">GCM10010439_47390</name>
</gene>
<dbReference type="Proteomes" id="UP001501842">
    <property type="component" value="Unassembled WGS sequence"/>
</dbReference>
<proteinExistence type="predicted"/>
<reference evidence="2" key="1">
    <citation type="journal article" date="2019" name="Int. J. Syst. Evol. Microbiol.">
        <title>The Global Catalogue of Microorganisms (GCM) 10K type strain sequencing project: providing services to taxonomists for standard genome sequencing and annotation.</title>
        <authorList>
            <consortium name="The Broad Institute Genomics Platform"/>
            <consortium name="The Broad Institute Genome Sequencing Center for Infectious Disease"/>
            <person name="Wu L."/>
            <person name="Ma J."/>
        </authorList>
    </citation>
    <scope>NUCLEOTIDE SEQUENCE [LARGE SCALE GENOMIC DNA]</scope>
    <source>
        <strain evidence="2">JCM 8201</strain>
    </source>
</reference>
<evidence type="ECO:0000313" key="2">
    <source>
        <dbReference type="Proteomes" id="UP001501842"/>
    </source>
</evidence>
<protein>
    <submittedName>
        <fullName evidence="1">Uncharacterized protein</fullName>
    </submittedName>
</protein>
<dbReference type="EMBL" id="BAAATZ010000020">
    <property type="protein sequence ID" value="GAA2731592.1"/>
    <property type="molecule type" value="Genomic_DNA"/>
</dbReference>
<accession>A0ABP6GUJ6</accession>